<comment type="caution">
    <text evidence="4">The sequence shown here is derived from an EMBL/GenBank/DDBJ whole genome shotgun (WGS) entry which is preliminary data.</text>
</comment>
<evidence type="ECO:0000256" key="2">
    <source>
        <dbReference type="PROSITE-ProRule" id="PRU00169"/>
    </source>
</evidence>
<accession>A0ABU3GQH2</accession>
<dbReference type="InterPro" id="IPR001789">
    <property type="entry name" value="Sig_transdc_resp-reg_receiver"/>
</dbReference>
<gene>
    <name evidence="4" type="ORF">QE417_001100</name>
</gene>
<dbReference type="Proteomes" id="UP001258315">
    <property type="component" value="Unassembled WGS sequence"/>
</dbReference>
<dbReference type="PANTHER" id="PTHR44591:SF3">
    <property type="entry name" value="RESPONSE REGULATORY DOMAIN-CONTAINING PROTEIN"/>
    <property type="match status" value="1"/>
</dbReference>
<evidence type="ECO:0000256" key="1">
    <source>
        <dbReference type="ARBA" id="ARBA00022553"/>
    </source>
</evidence>
<keyword evidence="5" id="KW-1185">Reference proteome</keyword>
<dbReference type="RefSeq" id="WP_311948125.1">
    <property type="nucleotide sequence ID" value="NZ_JAVLVU010000001.1"/>
</dbReference>
<dbReference type="Gene3D" id="3.40.50.2300">
    <property type="match status" value="1"/>
</dbReference>
<evidence type="ECO:0000313" key="5">
    <source>
        <dbReference type="Proteomes" id="UP001258315"/>
    </source>
</evidence>
<protein>
    <submittedName>
        <fullName evidence="4">DNA-binding response OmpR family regulator</fullName>
    </submittedName>
</protein>
<organism evidence="4 5">
    <name type="scientific">Mucilaginibacter terrae</name>
    <dbReference type="NCBI Taxonomy" id="1955052"/>
    <lineage>
        <taxon>Bacteria</taxon>
        <taxon>Pseudomonadati</taxon>
        <taxon>Bacteroidota</taxon>
        <taxon>Sphingobacteriia</taxon>
        <taxon>Sphingobacteriales</taxon>
        <taxon>Sphingobacteriaceae</taxon>
        <taxon>Mucilaginibacter</taxon>
    </lineage>
</organism>
<proteinExistence type="predicted"/>
<name>A0ABU3GQH2_9SPHI</name>
<reference evidence="5" key="1">
    <citation type="submission" date="2023-07" db="EMBL/GenBank/DDBJ databases">
        <title>Functional and genomic diversity of the sorghum phyllosphere microbiome.</title>
        <authorList>
            <person name="Shade A."/>
        </authorList>
    </citation>
    <scope>NUCLEOTIDE SEQUENCE [LARGE SCALE GENOMIC DNA]</scope>
    <source>
        <strain evidence="5">SORGH_AS_0422</strain>
    </source>
</reference>
<dbReference type="EMBL" id="JAVLVU010000001">
    <property type="protein sequence ID" value="MDT3402028.1"/>
    <property type="molecule type" value="Genomic_DNA"/>
</dbReference>
<evidence type="ECO:0000259" key="3">
    <source>
        <dbReference type="PROSITE" id="PS50110"/>
    </source>
</evidence>
<dbReference type="PROSITE" id="PS50110">
    <property type="entry name" value="RESPONSE_REGULATORY"/>
    <property type="match status" value="1"/>
</dbReference>
<dbReference type="Pfam" id="PF00072">
    <property type="entry name" value="Response_reg"/>
    <property type="match status" value="1"/>
</dbReference>
<dbReference type="SMART" id="SM00448">
    <property type="entry name" value="REC"/>
    <property type="match status" value="1"/>
</dbReference>
<sequence length="123" mass="13918">MKTILIFDPDPDLLEIICLSLEMQGFVVVGIHNLNIDMMALIGHHKPGLILLDFAYAGKLCIKWCSHIKRLYPTLPVIALSCSNNIGETYNAHGFDDCICKPFDLAHLYATVDKYTNLLYQYD</sequence>
<feature type="domain" description="Response regulatory" evidence="3">
    <location>
        <begin position="3"/>
        <end position="116"/>
    </location>
</feature>
<dbReference type="GO" id="GO:0003677">
    <property type="term" value="F:DNA binding"/>
    <property type="evidence" value="ECO:0007669"/>
    <property type="project" value="UniProtKB-KW"/>
</dbReference>
<keyword evidence="1 2" id="KW-0597">Phosphoprotein</keyword>
<dbReference type="InterPro" id="IPR011006">
    <property type="entry name" value="CheY-like_superfamily"/>
</dbReference>
<feature type="modified residue" description="4-aspartylphosphate" evidence="2">
    <location>
        <position position="53"/>
    </location>
</feature>
<dbReference type="InterPro" id="IPR050595">
    <property type="entry name" value="Bact_response_regulator"/>
</dbReference>
<evidence type="ECO:0000313" key="4">
    <source>
        <dbReference type="EMBL" id="MDT3402028.1"/>
    </source>
</evidence>
<dbReference type="PANTHER" id="PTHR44591">
    <property type="entry name" value="STRESS RESPONSE REGULATOR PROTEIN 1"/>
    <property type="match status" value="1"/>
</dbReference>
<dbReference type="SUPFAM" id="SSF52172">
    <property type="entry name" value="CheY-like"/>
    <property type="match status" value="1"/>
</dbReference>
<keyword evidence="4" id="KW-0238">DNA-binding</keyword>